<dbReference type="Pfam" id="PF07179">
    <property type="entry name" value="SseB"/>
    <property type="match status" value="1"/>
</dbReference>
<dbReference type="EMBL" id="SUMC01000010">
    <property type="protein sequence ID" value="TKA11114.1"/>
    <property type="molecule type" value="Genomic_DNA"/>
</dbReference>
<comment type="caution">
    <text evidence="2">The sequence shown here is derived from an EMBL/GenBank/DDBJ whole genome shotgun (WGS) entry which is preliminary data.</text>
</comment>
<name>A0A4U0SMG4_9ACTN</name>
<evidence type="ECO:0000313" key="2">
    <source>
        <dbReference type="EMBL" id="TKA11114.1"/>
    </source>
</evidence>
<evidence type="ECO:0000313" key="3">
    <source>
        <dbReference type="Proteomes" id="UP000305778"/>
    </source>
</evidence>
<keyword evidence="3" id="KW-1185">Reference proteome</keyword>
<evidence type="ECO:0000259" key="1">
    <source>
        <dbReference type="Pfam" id="PF07179"/>
    </source>
</evidence>
<organism evidence="2 3">
    <name type="scientific">Actinacidiphila oryziradicis</name>
    <dbReference type="NCBI Taxonomy" id="2571141"/>
    <lineage>
        <taxon>Bacteria</taxon>
        <taxon>Bacillati</taxon>
        <taxon>Actinomycetota</taxon>
        <taxon>Actinomycetes</taxon>
        <taxon>Kitasatosporales</taxon>
        <taxon>Streptomycetaceae</taxon>
        <taxon>Actinacidiphila</taxon>
    </lineage>
</organism>
<dbReference type="Proteomes" id="UP000305778">
    <property type="component" value="Unassembled WGS sequence"/>
</dbReference>
<dbReference type="AlphaFoldDB" id="A0A4U0SMG4"/>
<dbReference type="OrthoDB" id="4566001at2"/>
<reference evidence="2 3" key="1">
    <citation type="submission" date="2019-04" db="EMBL/GenBank/DDBJ databases">
        <title>Streptomyces oryziradicis sp. nov., a novel actinomycete isolated from rhizosphere soil of rice (Oryza sativa L.).</title>
        <authorList>
            <person name="Li C."/>
        </authorList>
    </citation>
    <scope>NUCLEOTIDE SEQUENCE [LARGE SCALE GENOMIC DNA]</scope>
    <source>
        <strain evidence="2 3">NEAU-C40</strain>
    </source>
</reference>
<accession>A0A4U0SMG4</accession>
<protein>
    <submittedName>
        <fullName evidence="2">SseB family protein</fullName>
    </submittedName>
</protein>
<proteinExistence type="predicted"/>
<feature type="domain" description="SseB protein N-terminal" evidence="1">
    <location>
        <begin position="5"/>
        <end position="104"/>
    </location>
</feature>
<gene>
    <name evidence="2" type="ORF">FCI23_13555</name>
</gene>
<dbReference type="InterPro" id="IPR009839">
    <property type="entry name" value="SseB_N"/>
</dbReference>
<sequence length="104" mass="10758">MHAPQAHPAALVGEFRRTAVLVPLDAQGGLHSAELGGVRWLYAFSDEASLARFALAHGDSDGEYAAVLGARLLDVALPAIDGPAGVAVDVGSPQPLFFLAEALR</sequence>